<reference evidence="2 3" key="1">
    <citation type="submission" date="2020-08" db="EMBL/GenBank/DDBJ databases">
        <title>Functional genomics of gut bacteria from endangered species of beetles.</title>
        <authorList>
            <person name="Carlos-Shanley C."/>
        </authorList>
    </citation>
    <scope>NUCLEOTIDE SEQUENCE [LARGE SCALE GENOMIC DNA]</scope>
    <source>
        <strain evidence="2 3">S00152</strain>
    </source>
</reference>
<feature type="domain" description="DUF4365" evidence="1">
    <location>
        <begin position="34"/>
        <end position="142"/>
    </location>
</feature>
<proteinExistence type="predicted"/>
<evidence type="ECO:0000313" key="3">
    <source>
        <dbReference type="Proteomes" id="UP000517315"/>
    </source>
</evidence>
<evidence type="ECO:0000259" key="1">
    <source>
        <dbReference type="Pfam" id="PF14280"/>
    </source>
</evidence>
<name>A0ABR6B6B5_9BACI</name>
<comment type="caution">
    <text evidence="2">The sequence shown here is derived from an EMBL/GenBank/DDBJ whole genome shotgun (WGS) entry which is preliminary data.</text>
</comment>
<dbReference type="InterPro" id="IPR025375">
    <property type="entry name" value="DUF4365"/>
</dbReference>
<dbReference type="EMBL" id="JACJIG010000005">
    <property type="protein sequence ID" value="MBA8919682.1"/>
    <property type="molecule type" value="Genomic_DNA"/>
</dbReference>
<evidence type="ECO:0000313" key="2">
    <source>
        <dbReference type="EMBL" id="MBA8919682.1"/>
    </source>
</evidence>
<dbReference type="Proteomes" id="UP000517315">
    <property type="component" value="Unassembled WGS sequence"/>
</dbReference>
<accession>A0ABR6B6B5</accession>
<dbReference type="RefSeq" id="WP_048002797.1">
    <property type="nucleotide sequence ID" value="NZ_JACJIG010000005.1"/>
</dbReference>
<protein>
    <recommendedName>
        <fullName evidence="1">DUF4365 domain-containing protein</fullName>
    </recommendedName>
</protein>
<sequence length="610" mass="72456">MKEVRRSNAQKIGGSGEGILEYTLKFHGAVNRFVNDFGIDFICSLFSEKGFYTGHTFFAQCKGTENYDPLKNEFSLSVQTSTVRFWMKQRHLTFLFCVDIKTKKVYWVDPIEQLKDKMKKIADNQQTITIKVPQKNIFPDNSDNLFPDEMINCMRRFDEKLFSGYFVQVNKDIDIFSNSDYFSNDLVISDGVDCINIKYRNVNLIGFYWSYKKLHSDGSCLIQIIRHIKKAENDLTFNHQQILDLFYQGLNTKIEYGNRKYIKDFMDSYGQFIVDLGNSRIYLYPDEVKDLCKVIDIFMERYLKRIYKYQKLIGSLGFEPFNKDLKLFKLMTVDLSLWKLILLQTRNYASNDNFYEIGYKFSETTNENIIELLNKDGNTLFIIEGYKKLKHSNSEAIDVDVIWKYPEDYYNDNSTQIFFSVSETYEFIVKKILQSFKTNNKRIFRNKVDTKGMNFSKEAIRQLVFKSNYKLDLNNISDIKDLIQIILKLRDFLLSKNYLELDYIPYKDLCIYIEKRIFLNLTNYNEYSVNFFEIRKKKNNIIFENIEELSIKRANIKSNYYASILDYIASILAEFSDIFTTEDPVLQNLYKDLQKIINWYNEEKLINMLI</sequence>
<keyword evidence="3" id="KW-1185">Reference proteome</keyword>
<dbReference type="Pfam" id="PF14280">
    <property type="entry name" value="DUF4365"/>
    <property type="match status" value="1"/>
</dbReference>
<organism evidence="2 3">
    <name type="scientific">Bacillus aerius</name>
    <dbReference type="NCBI Taxonomy" id="293388"/>
    <lineage>
        <taxon>Bacteria</taxon>
        <taxon>Bacillati</taxon>
        <taxon>Bacillota</taxon>
        <taxon>Bacilli</taxon>
        <taxon>Bacillales</taxon>
        <taxon>Bacillaceae</taxon>
        <taxon>Bacillus</taxon>
    </lineage>
</organism>
<gene>
    <name evidence="2" type="ORF">HNP39_003457</name>
</gene>